<dbReference type="eggNOG" id="KOG3290">
    <property type="taxonomic scope" value="Eukaryota"/>
</dbReference>
<proteinExistence type="inferred from homology"/>
<dbReference type="AlphaFoldDB" id="A0A1X7UI89"/>
<dbReference type="Pfam" id="PF05721">
    <property type="entry name" value="PhyH"/>
    <property type="match status" value="1"/>
</dbReference>
<keyword evidence="6" id="KW-1185">Reference proteome</keyword>
<dbReference type="PANTHER" id="PTHR20883:SF15">
    <property type="entry name" value="PHYTANOYL-COA DIOXYGENASE DOMAIN-CONTAINING PROTEIN 1"/>
    <property type="match status" value="1"/>
</dbReference>
<dbReference type="EnsemblMetazoa" id="Aqu2.1.27186_001">
    <property type="protein sequence ID" value="Aqu2.1.27186_001"/>
    <property type="gene ID" value="Aqu2.1.27186"/>
</dbReference>
<evidence type="ECO:0000256" key="1">
    <source>
        <dbReference type="ARBA" id="ARBA00001962"/>
    </source>
</evidence>
<evidence type="ECO:0000313" key="5">
    <source>
        <dbReference type="EnsemblMetazoa" id="Aqu2.1.27186_001"/>
    </source>
</evidence>
<dbReference type="Proteomes" id="UP000007879">
    <property type="component" value="Unassembled WGS sequence"/>
</dbReference>
<protein>
    <recommendedName>
        <fullName evidence="7">Fe2OG dioxygenase domain-containing protein</fullName>
    </recommendedName>
</protein>
<accession>A0A1X7UI89</accession>
<dbReference type="KEGG" id="aqu:100638221"/>
<gene>
    <name evidence="5" type="primary">100638221</name>
</gene>
<dbReference type="OMA" id="KYSEDNW"/>
<organism evidence="5">
    <name type="scientific">Amphimedon queenslandica</name>
    <name type="common">Sponge</name>
    <dbReference type="NCBI Taxonomy" id="400682"/>
    <lineage>
        <taxon>Eukaryota</taxon>
        <taxon>Metazoa</taxon>
        <taxon>Porifera</taxon>
        <taxon>Demospongiae</taxon>
        <taxon>Heteroscleromorpha</taxon>
        <taxon>Haplosclerida</taxon>
        <taxon>Niphatidae</taxon>
        <taxon>Amphimedon</taxon>
    </lineage>
</organism>
<reference evidence="5" key="2">
    <citation type="submission" date="2017-05" db="UniProtKB">
        <authorList>
            <consortium name="EnsemblMetazoa"/>
        </authorList>
    </citation>
    <scope>IDENTIFICATION</scope>
</reference>
<sequence length="288" mass="32924">MASFGEEEAKFFRENGYAVIKDFLSEDECQMLREKMASVISEEDFSQHPVITFSTEEQKQRQIQEEYFLTSGDKVRYFFEEGAVDKESGKVSVPIPQAINKIGHALHVHVDEFRNVTMSERVRSVAKGLGLKNPVIPQGMYIFKQPRIGGVVTPHQDSTFLYTTPNSLVGFWIPLEDAEIENSCLWFVPKSHDQEPTRRLKRVTKNGAFTTQIEGKDREEPEENYKACPVPKGSLVLIHGNVLHKSEPNVSNRSRHVYTFHLYDAGTSEWNKDNWLQPSPSVPFPALY</sequence>
<dbReference type="PANTHER" id="PTHR20883">
    <property type="entry name" value="PHYTANOYL-COA DIOXYGENASE DOMAIN CONTAINING 1"/>
    <property type="match status" value="1"/>
</dbReference>
<dbReference type="STRING" id="400682.A0A1X7UI89"/>
<evidence type="ECO:0008006" key="7">
    <source>
        <dbReference type="Google" id="ProtNLM"/>
    </source>
</evidence>
<keyword evidence="2" id="KW-0479">Metal-binding</keyword>
<name>A0A1X7UI89_AMPQE</name>
<dbReference type="Gene3D" id="2.60.120.620">
    <property type="entry name" value="q2cbj1_9rhob like domain"/>
    <property type="match status" value="1"/>
</dbReference>
<dbReference type="GO" id="GO:0046872">
    <property type="term" value="F:metal ion binding"/>
    <property type="evidence" value="ECO:0007669"/>
    <property type="project" value="UniProtKB-KW"/>
</dbReference>
<evidence type="ECO:0000256" key="2">
    <source>
        <dbReference type="ARBA" id="ARBA00022723"/>
    </source>
</evidence>
<dbReference type="SUPFAM" id="SSF51197">
    <property type="entry name" value="Clavaminate synthase-like"/>
    <property type="match status" value="1"/>
</dbReference>
<comment type="cofactor">
    <cofactor evidence="1">
        <name>Fe cation</name>
        <dbReference type="ChEBI" id="CHEBI:24875"/>
    </cofactor>
</comment>
<comment type="similarity">
    <text evidence="4">Belongs to the PhyH family. PHYHD1 subfamily.</text>
</comment>
<dbReference type="OrthoDB" id="445007at2759"/>
<dbReference type="EnsemblMetazoa" id="XM_003387860.3">
    <property type="protein sequence ID" value="XP_003387908.1"/>
    <property type="gene ID" value="LOC100638221"/>
</dbReference>
<dbReference type="InterPro" id="IPR008775">
    <property type="entry name" value="Phytyl_CoA_dOase-like"/>
</dbReference>
<evidence type="ECO:0000313" key="6">
    <source>
        <dbReference type="Proteomes" id="UP000007879"/>
    </source>
</evidence>
<evidence type="ECO:0000256" key="4">
    <source>
        <dbReference type="ARBA" id="ARBA00038356"/>
    </source>
</evidence>
<evidence type="ECO:0000256" key="3">
    <source>
        <dbReference type="ARBA" id="ARBA00023004"/>
    </source>
</evidence>
<dbReference type="InParanoid" id="A0A1X7UI89"/>
<keyword evidence="3" id="KW-0408">Iron</keyword>
<reference evidence="6" key="1">
    <citation type="journal article" date="2010" name="Nature">
        <title>The Amphimedon queenslandica genome and the evolution of animal complexity.</title>
        <authorList>
            <person name="Srivastava M."/>
            <person name="Simakov O."/>
            <person name="Chapman J."/>
            <person name="Fahey B."/>
            <person name="Gauthier M.E."/>
            <person name="Mitros T."/>
            <person name="Richards G.S."/>
            <person name="Conaco C."/>
            <person name="Dacre M."/>
            <person name="Hellsten U."/>
            <person name="Larroux C."/>
            <person name="Putnam N.H."/>
            <person name="Stanke M."/>
            <person name="Adamska M."/>
            <person name="Darling A."/>
            <person name="Degnan S.M."/>
            <person name="Oakley T.H."/>
            <person name="Plachetzki D.C."/>
            <person name="Zhai Y."/>
            <person name="Adamski M."/>
            <person name="Calcino A."/>
            <person name="Cummins S.F."/>
            <person name="Goodstein D.M."/>
            <person name="Harris C."/>
            <person name="Jackson D.J."/>
            <person name="Leys S.P."/>
            <person name="Shu S."/>
            <person name="Woodcroft B.J."/>
            <person name="Vervoort M."/>
            <person name="Kosik K.S."/>
            <person name="Manning G."/>
            <person name="Degnan B.M."/>
            <person name="Rokhsar D.S."/>
        </authorList>
    </citation>
    <scope>NUCLEOTIDE SEQUENCE [LARGE SCALE GENOMIC DNA]</scope>
</reference>